<evidence type="ECO:0000313" key="1">
    <source>
        <dbReference type="EMBL" id="UFP97075.1"/>
    </source>
</evidence>
<organism evidence="1 2">
    <name type="scientific">Gloeobacter morelensis MG652769</name>
    <dbReference type="NCBI Taxonomy" id="2781736"/>
    <lineage>
        <taxon>Bacteria</taxon>
        <taxon>Bacillati</taxon>
        <taxon>Cyanobacteriota</taxon>
        <taxon>Cyanophyceae</taxon>
        <taxon>Gloeobacterales</taxon>
        <taxon>Gloeobacteraceae</taxon>
        <taxon>Gloeobacter</taxon>
        <taxon>Gloeobacter morelensis</taxon>
    </lineage>
</organism>
<reference evidence="1 2" key="1">
    <citation type="journal article" date="2021" name="Genome Biol. Evol.">
        <title>Complete Genome Sequencing of a Novel Gloeobacter Species from a Waterfall Cave in Mexico.</title>
        <authorList>
            <person name="Saw J.H."/>
            <person name="Cardona T."/>
            <person name="Montejano G."/>
        </authorList>
    </citation>
    <scope>NUCLEOTIDE SEQUENCE [LARGE SCALE GENOMIC DNA]</scope>
    <source>
        <strain evidence="1">MG652769</strain>
    </source>
</reference>
<accession>A0ABY3PTS5</accession>
<keyword evidence="2" id="KW-1185">Reference proteome</keyword>
<dbReference type="Proteomes" id="UP001054846">
    <property type="component" value="Chromosome"/>
</dbReference>
<evidence type="ECO:0000313" key="2">
    <source>
        <dbReference type="Proteomes" id="UP001054846"/>
    </source>
</evidence>
<gene>
    <name evidence="1" type="ORF">ISF26_20690</name>
</gene>
<protein>
    <submittedName>
        <fullName evidence="1">Uncharacterized protein</fullName>
    </submittedName>
</protein>
<proteinExistence type="predicted"/>
<dbReference type="EMBL" id="CP063845">
    <property type="protein sequence ID" value="UFP97075.1"/>
    <property type="molecule type" value="Genomic_DNA"/>
</dbReference>
<sequence length="62" mass="7042">MHPHNPIEAAGEIGGYVAHLQLHMALQARKLLPSALDTSNHCHNLLYQSQAEYEKFISRHRP</sequence>
<name>A0ABY3PTS5_9CYAN</name>